<reference evidence="1" key="1">
    <citation type="journal article" date="2015" name="Nature">
        <title>Complex archaea that bridge the gap between prokaryotes and eukaryotes.</title>
        <authorList>
            <person name="Spang A."/>
            <person name="Saw J.H."/>
            <person name="Jorgensen S.L."/>
            <person name="Zaremba-Niedzwiedzka K."/>
            <person name="Martijn J."/>
            <person name="Lind A.E."/>
            <person name="van Eijk R."/>
            <person name="Schleper C."/>
            <person name="Guy L."/>
            <person name="Ettema T.J."/>
        </authorList>
    </citation>
    <scope>NUCLEOTIDE SEQUENCE</scope>
</reference>
<proteinExistence type="predicted"/>
<accession>A0A0F9W1A0</accession>
<organism evidence="1">
    <name type="scientific">marine sediment metagenome</name>
    <dbReference type="NCBI Taxonomy" id="412755"/>
    <lineage>
        <taxon>unclassified sequences</taxon>
        <taxon>metagenomes</taxon>
        <taxon>ecological metagenomes</taxon>
    </lineage>
</organism>
<dbReference type="EMBL" id="LAZR01000375">
    <property type="protein sequence ID" value="KKN71818.1"/>
    <property type="molecule type" value="Genomic_DNA"/>
</dbReference>
<sequence>MANLYIARRAPRRGLLLPQGFNKANPALIFPLDGVDRSELDELARALLQKQGITNEADVQAVIESAEADYETRLKVGEARRELRRLMALKAEGAKLMQVGFRKWKQVFVRPIKGR</sequence>
<gene>
    <name evidence="1" type="ORF">LCGC14_0416720</name>
</gene>
<name>A0A0F9W1A0_9ZZZZ</name>
<evidence type="ECO:0000313" key="1">
    <source>
        <dbReference type="EMBL" id="KKN71818.1"/>
    </source>
</evidence>
<protein>
    <submittedName>
        <fullName evidence="1">Uncharacterized protein</fullName>
    </submittedName>
</protein>
<dbReference type="AlphaFoldDB" id="A0A0F9W1A0"/>
<comment type="caution">
    <text evidence="1">The sequence shown here is derived from an EMBL/GenBank/DDBJ whole genome shotgun (WGS) entry which is preliminary data.</text>
</comment>